<proteinExistence type="predicted"/>
<protein>
    <recommendedName>
        <fullName evidence="4">DUF1311 domain-containing protein</fullName>
    </recommendedName>
</protein>
<sequence length="312" mass="33539">MDGNAAMKRNMMLLACALALAAPAWADGKRLIPHSEQATGGYLSSQLLLKPCADIDALGFADDETAQRSAVEARQALPAGTCEDGALVEKLFKARFLQHATLAVVYTPWQLDEQIARQQRAIGRCRDTQCLARELDRVIAVLAPLYLGARRQWPSGKGLCSADPRETPASKALALLGADAARAISATCAESQVNAQTCRGPQGPLLLVSCGLSGNQVNSDQWLFLARKTPPEPLLAVEDGPVAVLTTTCNGLPDLMTQARVSAGEQYLSYYRYDGQAYRQVYAQSNEFVGNDANGNDLMIAQGRAEARVVCR</sequence>
<evidence type="ECO:0008006" key="4">
    <source>
        <dbReference type="Google" id="ProtNLM"/>
    </source>
</evidence>
<comment type="caution">
    <text evidence="2">The sequence shown here is derived from an EMBL/GenBank/DDBJ whole genome shotgun (WGS) entry which is preliminary data.</text>
</comment>
<dbReference type="EMBL" id="PYJM01000010">
    <property type="protein sequence ID" value="PUA41667.1"/>
    <property type="molecule type" value="Genomic_DNA"/>
</dbReference>
<evidence type="ECO:0000256" key="1">
    <source>
        <dbReference type="SAM" id="SignalP"/>
    </source>
</evidence>
<feature type="chain" id="PRO_5015440183" description="DUF1311 domain-containing protein" evidence="1">
    <location>
        <begin position="27"/>
        <end position="312"/>
    </location>
</feature>
<evidence type="ECO:0000313" key="3">
    <source>
        <dbReference type="Proteomes" id="UP000244178"/>
    </source>
</evidence>
<name>A0A2T6GBZ7_9PSED</name>
<evidence type="ECO:0000313" key="2">
    <source>
        <dbReference type="EMBL" id="PUA41667.1"/>
    </source>
</evidence>
<reference evidence="2 3" key="1">
    <citation type="submission" date="2018-03" db="EMBL/GenBank/DDBJ databases">
        <title>Draft genome sequence of the plant growth promoting rhizobacterium Pseudomonas protegens strain BNJ-SS-45 isolated from wheat (Triticum aestivum) rhizosphere.</title>
        <authorList>
            <person name="Bajpai A."/>
            <person name="Shende K."/>
            <person name="Meena N."/>
            <person name="Upadhyayula S.R."/>
            <person name="Suravajhala P."/>
            <person name="Medicherla K.M."/>
            <person name="Johri B.N."/>
        </authorList>
    </citation>
    <scope>NUCLEOTIDE SEQUENCE [LARGE SCALE GENOMIC DNA]</scope>
    <source>
        <strain evidence="2 3">BNJ-SS-45</strain>
    </source>
</reference>
<accession>A0A2T6GBZ7</accession>
<organism evidence="2 3">
    <name type="scientific">Pseudomonas protegens</name>
    <dbReference type="NCBI Taxonomy" id="380021"/>
    <lineage>
        <taxon>Bacteria</taxon>
        <taxon>Pseudomonadati</taxon>
        <taxon>Pseudomonadota</taxon>
        <taxon>Gammaproteobacteria</taxon>
        <taxon>Pseudomonadales</taxon>
        <taxon>Pseudomonadaceae</taxon>
        <taxon>Pseudomonas</taxon>
    </lineage>
</organism>
<feature type="signal peptide" evidence="1">
    <location>
        <begin position="1"/>
        <end position="26"/>
    </location>
</feature>
<keyword evidence="1" id="KW-0732">Signal</keyword>
<dbReference type="AlphaFoldDB" id="A0A2T6GBZ7"/>
<dbReference type="Proteomes" id="UP000244178">
    <property type="component" value="Unassembled WGS sequence"/>
</dbReference>
<gene>
    <name evidence="2" type="ORF">C5U62_30570</name>
</gene>